<organism evidence="2">
    <name type="scientific">marine metagenome</name>
    <dbReference type="NCBI Taxonomy" id="408172"/>
    <lineage>
        <taxon>unclassified sequences</taxon>
        <taxon>metagenomes</taxon>
        <taxon>ecological metagenomes</taxon>
    </lineage>
</organism>
<dbReference type="EMBL" id="UINC01086168">
    <property type="protein sequence ID" value="SVC34384.1"/>
    <property type="molecule type" value="Genomic_DNA"/>
</dbReference>
<feature type="non-terminal residue" evidence="2">
    <location>
        <position position="32"/>
    </location>
</feature>
<protein>
    <submittedName>
        <fullName evidence="2">Uncharacterized protein</fullName>
    </submittedName>
</protein>
<gene>
    <name evidence="2" type="ORF">METZ01_LOCUS287238</name>
</gene>
<feature type="region of interest" description="Disordered" evidence="1">
    <location>
        <begin position="1"/>
        <end position="32"/>
    </location>
</feature>
<accession>A0A382LBW6</accession>
<reference evidence="2" key="1">
    <citation type="submission" date="2018-05" db="EMBL/GenBank/DDBJ databases">
        <authorList>
            <person name="Lanie J.A."/>
            <person name="Ng W.-L."/>
            <person name="Kazmierczak K.M."/>
            <person name="Andrzejewski T.M."/>
            <person name="Davidsen T.M."/>
            <person name="Wayne K.J."/>
            <person name="Tettelin H."/>
            <person name="Glass J.I."/>
            <person name="Rusch D."/>
            <person name="Podicherti R."/>
            <person name="Tsui H.-C.T."/>
            <person name="Winkler M.E."/>
        </authorList>
    </citation>
    <scope>NUCLEOTIDE SEQUENCE</scope>
</reference>
<name>A0A382LBW6_9ZZZZ</name>
<feature type="compositionally biased region" description="Basic and acidic residues" evidence="1">
    <location>
        <begin position="1"/>
        <end position="19"/>
    </location>
</feature>
<evidence type="ECO:0000256" key="1">
    <source>
        <dbReference type="SAM" id="MobiDB-lite"/>
    </source>
</evidence>
<dbReference type="AlphaFoldDB" id="A0A382LBW6"/>
<evidence type="ECO:0000313" key="2">
    <source>
        <dbReference type="EMBL" id="SVC34384.1"/>
    </source>
</evidence>
<proteinExistence type="predicted"/>
<sequence length="32" mass="3434">MAKKTEDVIEEPVETKAEVPEAPAPEPGLQLS</sequence>